<keyword evidence="5" id="KW-1185">Reference proteome</keyword>
<sequence length="150" mass="16188">MSEATTSRSRASRREEPEAYSITGAQAPHSQGVETRMRRYALKMALRLVCIVLALVTDGWIRWTCVGAAMVLPWVAVVLANGSDRAEVRDVSAYTDPAPRPLPSPDLSGDHASTPREDVIEGEFREGPGASPTRGTGGDGPDPRKGRSWT</sequence>
<dbReference type="GeneID" id="61263613"/>
<accession>A0A199NRS9</accession>
<dbReference type="AlphaFoldDB" id="A0A199NRS9"/>
<evidence type="ECO:0000313" key="3">
    <source>
        <dbReference type="EMBL" id="OAX51794.1"/>
    </source>
</evidence>
<feature type="compositionally biased region" description="Basic and acidic residues" evidence="1">
    <location>
        <begin position="141"/>
        <end position="150"/>
    </location>
</feature>
<evidence type="ECO:0000313" key="4">
    <source>
        <dbReference type="EMBL" id="QPT53468.1"/>
    </source>
</evidence>
<dbReference type="EMBL" id="LJBJ02000012">
    <property type="protein sequence ID" value="OAX51794.1"/>
    <property type="molecule type" value="Genomic_DNA"/>
</dbReference>
<dbReference type="InterPro" id="IPR021449">
    <property type="entry name" value="DUF3099"/>
</dbReference>
<dbReference type="EMBL" id="CP065738">
    <property type="protein sequence ID" value="QPT53468.1"/>
    <property type="molecule type" value="Genomic_DNA"/>
</dbReference>
<organism evidence="3 5">
    <name type="scientific">Rothia kristinae</name>
    <dbReference type="NCBI Taxonomy" id="37923"/>
    <lineage>
        <taxon>Bacteria</taxon>
        <taxon>Bacillati</taxon>
        <taxon>Actinomycetota</taxon>
        <taxon>Actinomycetes</taxon>
        <taxon>Micrococcales</taxon>
        <taxon>Micrococcaceae</taxon>
        <taxon>Rothia</taxon>
    </lineage>
</organism>
<protein>
    <submittedName>
        <fullName evidence="4">DUF3099 domain-containing protein</fullName>
    </submittedName>
</protein>
<reference evidence="5" key="2">
    <citation type="submission" date="2016-04" db="EMBL/GenBank/DDBJ databases">
        <authorList>
            <person name="Waterworth S."/>
            <person name="Matcher G."/>
        </authorList>
    </citation>
    <scope>NUCLEOTIDE SEQUENCE [LARGE SCALE GENOMIC DNA]</scope>
    <source>
        <strain evidence="5">RuSp02-3</strain>
    </source>
</reference>
<keyword evidence="2" id="KW-0472">Membrane</keyword>
<feature type="compositionally biased region" description="Basic and acidic residues" evidence="1">
    <location>
        <begin position="113"/>
        <end position="126"/>
    </location>
</feature>
<evidence type="ECO:0000256" key="1">
    <source>
        <dbReference type="SAM" id="MobiDB-lite"/>
    </source>
</evidence>
<gene>
    <name evidence="3" type="ORF">AN277_0207025</name>
    <name evidence="4" type="ORF">I6G21_09425</name>
</gene>
<feature type="region of interest" description="Disordered" evidence="1">
    <location>
        <begin position="1"/>
        <end position="28"/>
    </location>
</feature>
<dbReference type="Pfam" id="PF11298">
    <property type="entry name" value="DUF3099"/>
    <property type="match status" value="1"/>
</dbReference>
<dbReference type="Proteomes" id="UP000053171">
    <property type="component" value="Unassembled WGS sequence"/>
</dbReference>
<dbReference type="Proteomes" id="UP000594975">
    <property type="component" value="Chromosome"/>
</dbReference>
<proteinExistence type="predicted"/>
<dbReference type="RefSeq" id="WP_058731187.1">
    <property type="nucleotide sequence ID" value="NZ_CP065738.1"/>
</dbReference>
<keyword evidence="2" id="KW-0812">Transmembrane</keyword>
<keyword evidence="2" id="KW-1133">Transmembrane helix</keyword>
<name>A0A199NRS9_9MICC</name>
<dbReference type="STRING" id="37923.BK826_09020"/>
<feature type="transmembrane region" description="Helical" evidence="2">
    <location>
        <begin position="44"/>
        <end position="63"/>
    </location>
</feature>
<dbReference type="KEGG" id="rkr:I6G21_09425"/>
<evidence type="ECO:0000313" key="6">
    <source>
        <dbReference type="Proteomes" id="UP000594975"/>
    </source>
</evidence>
<evidence type="ECO:0000256" key="2">
    <source>
        <dbReference type="SAM" id="Phobius"/>
    </source>
</evidence>
<reference evidence="3 5" key="3">
    <citation type="submission" date="2016-06" db="EMBL/GenBank/DDBJ databases">
        <title>Identification of putative biosynthetic pathways for the production of bioactive secondary metabolites by the marine actinomycete Kocuria kristinae RUTW2-3.</title>
        <authorList>
            <person name="Waterworth S.C."/>
            <person name="Walmsley T.A."/>
            <person name="Matongo T."/>
            <person name="Davies-Coleman M.T."/>
            <person name="Dorrington R.A."/>
        </authorList>
    </citation>
    <scope>NUCLEOTIDE SEQUENCE [LARGE SCALE GENOMIC DNA]</scope>
    <source>
        <strain evidence="5">RuSp02-3</strain>
        <strain evidence="3">RUTW2-3</strain>
    </source>
</reference>
<evidence type="ECO:0000313" key="5">
    <source>
        <dbReference type="Proteomes" id="UP000053171"/>
    </source>
</evidence>
<feature type="region of interest" description="Disordered" evidence="1">
    <location>
        <begin position="90"/>
        <end position="150"/>
    </location>
</feature>
<reference evidence="3" key="1">
    <citation type="submission" date="2016-04" db="EMBL/GenBank/DDBJ databases">
        <authorList>
            <person name="Evans L.H."/>
            <person name="Alamgir A."/>
            <person name="Owens N."/>
            <person name="Weber N.D."/>
            <person name="Virtaneva K."/>
            <person name="Barbian K."/>
            <person name="Babar A."/>
            <person name="Rosenke K."/>
        </authorList>
    </citation>
    <scope>NUCLEOTIDE SEQUENCE [LARGE SCALE GENOMIC DNA]</scope>
    <source>
        <strain evidence="3">RUTW2-3</strain>
    </source>
</reference>
<reference evidence="4 6" key="4">
    <citation type="submission" date="2020-12" db="EMBL/GenBank/DDBJ databases">
        <title>FDA dAtabase for Regulatory Grade micrObial Sequences (FDA-ARGOS): Supporting development and validation of Infectious Disease Dx tests.</title>
        <authorList>
            <person name="Sproer C."/>
            <person name="Gronow S."/>
            <person name="Severitt S."/>
            <person name="Schroder I."/>
            <person name="Tallon L."/>
            <person name="Sadzewicz L."/>
            <person name="Zhao X."/>
            <person name="Boylan J."/>
            <person name="Ott S."/>
            <person name="Bowen H."/>
            <person name="Vavikolanu K."/>
            <person name="Mehta A."/>
            <person name="Aluvathingal J."/>
            <person name="Nadendla S."/>
            <person name="Lowell S."/>
            <person name="Myers T."/>
            <person name="Yan Y."/>
            <person name="Sichtig H."/>
        </authorList>
    </citation>
    <scope>NUCLEOTIDE SEQUENCE [LARGE SCALE GENOMIC DNA]</scope>
    <source>
        <strain evidence="4 6">FDAARGOS_864</strain>
    </source>
</reference>